<dbReference type="AlphaFoldDB" id="A0A2U1CWZ1"/>
<comment type="caution">
    <text evidence="1">The sequence shown here is derived from an EMBL/GenBank/DDBJ whole genome shotgun (WGS) entry which is preliminary data.</text>
</comment>
<sequence>MERKPDVIRALVFVFALGLAVTGFTTLQASESDQTVSTDQSGMLTSMLD</sequence>
<evidence type="ECO:0000313" key="2">
    <source>
        <dbReference type="Proteomes" id="UP000245887"/>
    </source>
</evidence>
<dbReference type="RefSeq" id="WP_165819264.1">
    <property type="nucleotide sequence ID" value="NZ_NMPM01000064.1"/>
</dbReference>
<dbReference type="EMBL" id="QEKQ01000005">
    <property type="protein sequence ID" value="PVY76508.1"/>
    <property type="molecule type" value="Genomic_DNA"/>
</dbReference>
<reference evidence="1 2" key="1">
    <citation type="submission" date="2018-04" db="EMBL/GenBank/DDBJ databases">
        <title>Genomic Encyclopedia of Type Strains, Phase IV (KMG-IV): sequencing the most valuable type-strain genomes for metagenomic binning, comparative biology and taxonomic classification.</title>
        <authorList>
            <person name="Goeker M."/>
        </authorList>
    </citation>
    <scope>NUCLEOTIDE SEQUENCE [LARGE SCALE GENOMIC DNA]</scope>
    <source>
        <strain evidence="1 2">DSM 28688</strain>
    </source>
</reference>
<dbReference type="Proteomes" id="UP000245887">
    <property type="component" value="Unassembled WGS sequence"/>
</dbReference>
<gene>
    <name evidence="1" type="ORF">C8D92_105261</name>
</gene>
<evidence type="ECO:0000313" key="1">
    <source>
        <dbReference type="EMBL" id="PVY76508.1"/>
    </source>
</evidence>
<protein>
    <submittedName>
        <fullName evidence="1">Uncharacterized protein</fullName>
    </submittedName>
</protein>
<name>A0A2U1CWZ1_9GAMM</name>
<proteinExistence type="predicted"/>
<accession>A0A2U1CWZ1</accession>
<organism evidence="1 2">
    <name type="scientific">Tamilnaduibacter salinus</name>
    <dbReference type="NCBI Taxonomy" id="1484056"/>
    <lineage>
        <taxon>Bacteria</taxon>
        <taxon>Pseudomonadati</taxon>
        <taxon>Pseudomonadota</taxon>
        <taxon>Gammaproteobacteria</taxon>
        <taxon>Pseudomonadales</taxon>
        <taxon>Marinobacteraceae</taxon>
        <taxon>Tamilnaduibacter</taxon>
    </lineage>
</organism>